<dbReference type="InterPro" id="IPR050948">
    <property type="entry name" value="Antp_homeobox_TF"/>
</dbReference>
<evidence type="ECO:0000256" key="12">
    <source>
        <dbReference type="SAM" id="MobiDB-lite"/>
    </source>
</evidence>
<evidence type="ECO:0000256" key="2">
    <source>
        <dbReference type="ARBA" id="ARBA00004123"/>
    </source>
</evidence>
<keyword evidence="15" id="KW-1185">Reference proteome</keyword>
<dbReference type="AlphaFoldDB" id="A0A1A6GFA5"/>
<dbReference type="GO" id="GO:0005634">
    <property type="term" value="C:nucleus"/>
    <property type="evidence" value="ECO:0007669"/>
    <property type="project" value="UniProtKB-SubCell"/>
</dbReference>
<dbReference type="GO" id="GO:0000977">
    <property type="term" value="F:RNA polymerase II transcription regulatory region sequence-specific DNA binding"/>
    <property type="evidence" value="ECO:0007669"/>
    <property type="project" value="TreeGrafter"/>
</dbReference>
<dbReference type="SMART" id="SM00389">
    <property type="entry name" value="HOX"/>
    <property type="match status" value="1"/>
</dbReference>
<dbReference type="InterPro" id="IPR001356">
    <property type="entry name" value="HD"/>
</dbReference>
<evidence type="ECO:0000256" key="1">
    <source>
        <dbReference type="ARBA" id="ARBA00003263"/>
    </source>
</evidence>
<dbReference type="STRING" id="56216.A0A1A6GFA5"/>
<accession>A0A1A6GFA5</accession>
<comment type="subcellular location">
    <subcellularLocation>
        <location evidence="2 10 11">Nucleus</location>
    </subcellularLocation>
</comment>
<feature type="domain" description="Homeobox" evidence="13">
    <location>
        <begin position="35"/>
        <end position="95"/>
    </location>
</feature>
<feature type="compositionally biased region" description="Acidic residues" evidence="12">
    <location>
        <begin position="119"/>
        <end position="130"/>
    </location>
</feature>
<evidence type="ECO:0000259" key="13">
    <source>
        <dbReference type="PROSITE" id="PS50071"/>
    </source>
</evidence>
<dbReference type="GO" id="GO:0000981">
    <property type="term" value="F:DNA-binding transcription factor activity, RNA polymerase II-specific"/>
    <property type="evidence" value="ECO:0007669"/>
    <property type="project" value="InterPro"/>
</dbReference>
<evidence type="ECO:0000256" key="4">
    <source>
        <dbReference type="ARBA" id="ARBA00022473"/>
    </source>
</evidence>
<feature type="compositionally biased region" description="Basic and acidic residues" evidence="12">
    <location>
        <begin position="95"/>
        <end position="118"/>
    </location>
</feature>
<protein>
    <recommendedName>
        <fullName evidence="13">Homeobox domain-containing protein</fullName>
    </recommendedName>
</protein>
<dbReference type="GO" id="GO:0048705">
    <property type="term" value="P:skeletal system morphogenesis"/>
    <property type="evidence" value="ECO:0007669"/>
    <property type="project" value="UniProtKB-ARBA"/>
</dbReference>
<name>A0A1A6GFA5_NEOLE</name>
<dbReference type="Pfam" id="PF00046">
    <property type="entry name" value="Homeodomain"/>
    <property type="match status" value="1"/>
</dbReference>
<evidence type="ECO:0000256" key="6">
    <source>
        <dbReference type="ARBA" id="ARBA00023125"/>
    </source>
</evidence>
<dbReference type="EMBL" id="LZPO01097172">
    <property type="protein sequence ID" value="OBS64539.1"/>
    <property type="molecule type" value="Genomic_DNA"/>
</dbReference>
<evidence type="ECO:0000256" key="5">
    <source>
        <dbReference type="ARBA" id="ARBA00023015"/>
    </source>
</evidence>
<dbReference type="PRINTS" id="PR00024">
    <property type="entry name" value="HOMEOBOX"/>
</dbReference>
<dbReference type="InterPro" id="IPR017970">
    <property type="entry name" value="Homeobox_CS"/>
</dbReference>
<evidence type="ECO:0000256" key="9">
    <source>
        <dbReference type="ARBA" id="ARBA00023242"/>
    </source>
</evidence>
<sequence length="130" mass="15118">MAEILGILMKEGDSKKKQMGAGRESQGPDPAEAAPGRRRGRQTYSRFQTLELEKEFLFNPYLTRKRRIEVSHTLALTERQVKIWFQNRRMKWKKENNKDKFPVSRPEAKDGEPKKEARDLEEDGAEGPTD</sequence>
<dbReference type="SUPFAM" id="SSF46689">
    <property type="entry name" value="Homeodomain-like"/>
    <property type="match status" value="1"/>
</dbReference>
<dbReference type="PROSITE" id="PS50071">
    <property type="entry name" value="HOMEOBOX_2"/>
    <property type="match status" value="1"/>
</dbReference>
<keyword evidence="4" id="KW-0217">Developmental protein</keyword>
<proteinExistence type="inferred from homology"/>
<evidence type="ECO:0000256" key="10">
    <source>
        <dbReference type="PROSITE-ProRule" id="PRU00108"/>
    </source>
</evidence>
<evidence type="ECO:0000256" key="11">
    <source>
        <dbReference type="RuleBase" id="RU000682"/>
    </source>
</evidence>
<feature type="DNA-binding region" description="Homeobox" evidence="10">
    <location>
        <begin position="37"/>
        <end position="96"/>
    </location>
</feature>
<reference evidence="14 15" key="1">
    <citation type="submission" date="2016-06" db="EMBL/GenBank/DDBJ databases">
        <title>The Draft Genome Sequence and Annotation of the Desert Woodrat Neotoma lepida.</title>
        <authorList>
            <person name="Campbell M."/>
            <person name="Oakeson K.F."/>
            <person name="Yandell M."/>
            <person name="Halpert J.R."/>
            <person name="Dearing D."/>
        </authorList>
    </citation>
    <scope>NUCLEOTIDE SEQUENCE [LARGE SCALE GENOMIC DNA]</scope>
    <source>
        <strain evidence="14">417</strain>
        <tissue evidence="14">Liver</tissue>
    </source>
</reference>
<gene>
    <name evidence="14" type="ORF">A6R68_06928</name>
</gene>
<evidence type="ECO:0000256" key="7">
    <source>
        <dbReference type="ARBA" id="ARBA00023155"/>
    </source>
</evidence>
<keyword evidence="6 10" id="KW-0238">DNA-binding</keyword>
<evidence type="ECO:0000256" key="8">
    <source>
        <dbReference type="ARBA" id="ARBA00023163"/>
    </source>
</evidence>
<dbReference type="OrthoDB" id="6159439at2759"/>
<dbReference type="CDD" id="cd00086">
    <property type="entry name" value="homeodomain"/>
    <property type="match status" value="1"/>
</dbReference>
<dbReference type="Proteomes" id="UP000092124">
    <property type="component" value="Unassembled WGS sequence"/>
</dbReference>
<dbReference type="Gene3D" id="1.10.10.60">
    <property type="entry name" value="Homeodomain-like"/>
    <property type="match status" value="1"/>
</dbReference>
<dbReference type="PANTHER" id="PTHR46166:SF1">
    <property type="entry name" value="HOMEOBOX PROTEIN HOX-D8"/>
    <property type="match status" value="1"/>
</dbReference>
<dbReference type="PANTHER" id="PTHR46166">
    <property type="entry name" value="HOMEOBOX DOMAIN-CONTAINING PROTEIN"/>
    <property type="match status" value="1"/>
</dbReference>
<dbReference type="InterPro" id="IPR009057">
    <property type="entry name" value="Homeodomain-like_sf"/>
</dbReference>
<comment type="caution">
    <text evidence="14">The sequence shown here is derived from an EMBL/GenBank/DDBJ whole genome shotgun (WGS) entry which is preliminary data.</text>
</comment>
<keyword evidence="9 10" id="KW-0539">Nucleus</keyword>
<keyword evidence="7 10" id="KW-0371">Homeobox</keyword>
<comment type="function">
    <text evidence="1">Sequence-specific transcription factor which is part of a developmental regulatory system that provides cells with specific positional identities on the anterior-posterior axis.</text>
</comment>
<keyword evidence="8" id="KW-0804">Transcription</keyword>
<dbReference type="GO" id="GO:0000122">
    <property type="term" value="P:negative regulation of transcription by RNA polymerase II"/>
    <property type="evidence" value="ECO:0007669"/>
    <property type="project" value="UniProtKB-ARBA"/>
</dbReference>
<organism evidence="14 15">
    <name type="scientific">Neotoma lepida</name>
    <name type="common">Desert woodrat</name>
    <dbReference type="NCBI Taxonomy" id="56216"/>
    <lineage>
        <taxon>Eukaryota</taxon>
        <taxon>Metazoa</taxon>
        <taxon>Chordata</taxon>
        <taxon>Craniata</taxon>
        <taxon>Vertebrata</taxon>
        <taxon>Euteleostomi</taxon>
        <taxon>Mammalia</taxon>
        <taxon>Eutheria</taxon>
        <taxon>Euarchontoglires</taxon>
        <taxon>Glires</taxon>
        <taxon>Rodentia</taxon>
        <taxon>Myomorpha</taxon>
        <taxon>Muroidea</taxon>
        <taxon>Cricetidae</taxon>
        <taxon>Neotominae</taxon>
        <taxon>Neotoma</taxon>
    </lineage>
</organism>
<comment type="similarity">
    <text evidence="3">Belongs to the Antp homeobox family.</text>
</comment>
<evidence type="ECO:0000313" key="14">
    <source>
        <dbReference type="EMBL" id="OBS64539.1"/>
    </source>
</evidence>
<feature type="region of interest" description="Disordered" evidence="12">
    <location>
        <begin position="1"/>
        <end position="42"/>
    </location>
</feature>
<keyword evidence="5" id="KW-0805">Transcription regulation</keyword>
<dbReference type="FunFam" id="1.10.10.60:FF:000072">
    <property type="entry name" value="Homeobox protein Hox-B8"/>
    <property type="match status" value="1"/>
</dbReference>
<feature type="region of interest" description="Disordered" evidence="12">
    <location>
        <begin position="95"/>
        <end position="130"/>
    </location>
</feature>
<dbReference type="InterPro" id="IPR020479">
    <property type="entry name" value="HD_metazoa"/>
</dbReference>
<evidence type="ECO:0000313" key="15">
    <source>
        <dbReference type="Proteomes" id="UP000092124"/>
    </source>
</evidence>
<dbReference type="PROSITE" id="PS00027">
    <property type="entry name" value="HOMEOBOX_1"/>
    <property type="match status" value="1"/>
</dbReference>
<evidence type="ECO:0000256" key="3">
    <source>
        <dbReference type="ARBA" id="ARBA00009107"/>
    </source>
</evidence>